<comment type="caution">
    <text evidence="2">The sequence shown here is derived from an EMBL/GenBank/DDBJ whole genome shotgun (WGS) entry which is preliminary data.</text>
</comment>
<proteinExistence type="predicted"/>
<dbReference type="Proteomes" id="UP000827092">
    <property type="component" value="Unassembled WGS sequence"/>
</dbReference>
<evidence type="ECO:0000313" key="3">
    <source>
        <dbReference type="Proteomes" id="UP000827092"/>
    </source>
</evidence>
<feature type="domain" description="Transposable element P transposase-like RNase H" evidence="1">
    <location>
        <begin position="3"/>
        <end position="97"/>
    </location>
</feature>
<accession>A0AAV6UA36</accession>
<keyword evidence="3" id="KW-1185">Reference proteome</keyword>
<reference evidence="2 3" key="1">
    <citation type="journal article" date="2022" name="Nat. Ecol. Evol.">
        <title>A masculinizing supergene underlies an exaggerated male reproductive morph in a spider.</title>
        <authorList>
            <person name="Hendrickx F."/>
            <person name="De Corte Z."/>
            <person name="Sonet G."/>
            <person name="Van Belleghem S.M."/>
            <person name="Kostlbacher S."/>
            <person name="Vangestel C."/>
        </authorList>
    </citation>
    <scope>NUCLEOTIDE SEQUENCE [LARGE SCALE GENOMIC DNA]</scope>
    <source>
        <strain evidence="2">W744_W776</strain>
    </source>
</reference>
<sequence length="115" mass="12723">MDSNGVVQGYVNYGPDLTPDSEMDLICNHELVLLFQPFRGDWVQINGVFGTHQNVKADHLSKILIEAVILCENAGLFVDAITGDGATWNRALWRNFGIGQSIGQMSISTLLFLNR</sequence>
<protein>
    <recommendedName>
        <fullName evidence="1">Transposable element P transposase-like RNase H domain-containing protein</fullName>
    </recommendedName>
</protein>
<organism evidence="2 3">
    <name type="scientific">Oedothorax gibbosus</name>
    <dbReference type="NCBI Taxonomy" id="931172"/>
    <lineage>
        <taxon>Eukaryota</taxon>
        <taxon>Metazoa</taxon>
        <taxon>Ecdysozoa</taxon>
        <taxon>Arthropoda</taxon>
        <taxon>Chelicerata</taxon>
        <taxon>Arachnida</taxon>
        <taxon>Araneae</taxon>
        <taxon>Araneomorphae</taxon>
        <taxon>Entelegynae</taxon>
        <taxon>Araneoidea</taxon>
        <taxon>Linyphiidae</taxon>
        <taxon>Erigoninae</taxon>
        <taxon>Oedothorax</taxon>
    </lineage>
</organism>
<evidence type="ECO:0000259" key="1">
    <source>
        <dbReference type="Pfam" id="PF21787"/>
    </source>
</evidence>
<evidence type="ECO:0000313" key="2">
    <source>
        <dbReference type="EMBL" id="KAG8180992.1"/>
    </source>
</evidence>
<dbReference type="AlphaFoldDB" id="A0AAV6UA36"/>
<dbReference type="Pfam" id="PF21787">
    <property type="entry name" value="TNP-like_RNaseH_N"/>
    <property type="match status" value="1"/>
</dbReference>
<name>A0AAV6UA36_9ARAC</name>
<dbReference type="InterPro" id="IPR048365">
    <property type="entry name" value="TNP-like_RNaseH_N"/>
</dbReference>
<gene>
    <name evidence="2" type="ORF">JTE90_024740</name>
</gene>
<dbReference type="EMBL" id="JAFNEN010000539">
    <property type="protein sequence ID" value="KAG8180992.1"/>
    <property type="molecule type" value="Genomic_DNA"/>
</dbReference>